<keyword evidence="1" id="KW-1133">Transmembrane helix</keyword>
<gene>
    <name evidence="3" type="ORF">HNP71_002017</name>
</gene>
<proteinExistence type="predicted"/>
<feature type="signal peptide" evidence="2">
    <location>
        <begin position="1"/>
        <end position="25"/>
    </location>
</feature>
<keyword evidence="2" id="KW-0732">Signal</keyword>
<protein>
    <submittedName>
        <fullName evidence="3">Uncharacterized protein</fullName>
    </submittedName>
</protein>
<dbReference type="RefSeq" id="WP_183266772.1">
    <property type="nucleotide sequence ID" value="NZ_JACHFJ010000009.1"/>
</dbReference>
<keyword evidence="1" id="KW-0812">Transmembrane</keyword>
<comment type="caution">
    <text evidence="3">The sequence shown here is derived from an EMBL/GenBank/DDBJ whole genome shotgun (WGS) entry which is preliminary data.</text>
</comment>
<evidence type="ECO:0000256" key="1">
    <source>
        <dbReference type="SAM" id="Phobius"/>
    </source>
</evidence>
<keyword evidence="4" id="KW-1185">Reference proteome</keyword>
<evidence type="ECO:0000256" key="2">
    <source>
        <dbReference type="SAM" id="SignalP"/>
    </source>
</evidence>
<feature type="transmembrane region" description="Helical" evidence="1">
    <location>
        <begin position="48"/>
        <end position="70"/>
    </location>
</feature>
<dbReference type="Proteomes" id="UP000553706">
    <property type="component" value="Unassembled WGS sequence"/>
</dbReference>
<keyword evidence="1" id="KW-0472">Membrane</keyword>
<accession>A0A840VU70</accession>
<evidence type="ECO:0000313" key="4">
    <source>
        <dbReference type="Proteomes" id="UP000553706"/>
    </source>
</evidence>
<evidence type="ECO:0000313" key="3">
    <source>
        <dbReference type="EMBL" id="MBB5373752.1"/>
    </source>
</evidence>
<reference evidence="3 4" key="1">
    <citation type="submission" date="2020-08" db="EMBL/GenBank/DDBJ databases">
        <title>Genomic Encyclopedia of Type Strains, Phase IV (KMG-IV): sequencing the most valuable type-strain genomes for metagenomic binning, comparative biology and taxonomic classification.</title>
        <authorList>
            <person name="Goeker M."/>
        </authorList>
    </citation>
    <scope>NUCLEOTIDE SEQUENCE [LARGE SCALE GENOMIC DNA]</scope>
    <source>
        <strain evidence="3 4">DSM 27026</strain>
    </source>
</reference>
<dbReference type="AlphaFoldDB" id="A0A840VU70"/>
<organism evidence="3 4">
    <name type="scientific">Acidocella aromatica</name>
    <dbReference type="NCBI Taxonomy" id="1303579"/>
    <lineage>
        <taxon>Bacteria</taxon>
        <taxon>Pseudomonadati</taxon>
        <taxon>Pseudomonadota</taxon>
        <taxon>Alphaproteobacteria</taxon>
        <taxon>Acetobacterales</taxon>
        <taxon>Acidocellaceae</taxon>
        <taxon>Acidocella</taxon>
    </lineage>
</organism>
<sequence length="84" mass="8550">MAKAGKTQKLLKPTMVTIAAAAAWAATHEPESLTPASAGVWGLEVLAVALLVRAVLALFTPAVALGIVLLRAAMQQASGKEAES</sequence>
<name>A0A840VU70_9PROT</name>
<dbReference type="EMBL" id="JACHFJ010000009">
    <property type="protein sequence ID" value="MBB5373752.1"/>
    <property type="molecule type" value="Genomic_DNA"/>
</dbReference>
<feature type="chain" id="PRO_5032658328" evidence="2">
    <location>
        <begin position="26"/>
        <end position="84"/>
    </location>
</feature>